<evidence type="ECO:0000259" key="10">
    <source>
        <dbReference type="PROSITE" id="PS50868"/>
    </source>
</evidence>
<dbReference type="InterPro" id="IPR001214">
    <property type="entry name" value="SET_dom"/>
</dbReference>
<keyword evidence="6" id="KW-0479">Metal-binding</keyword>
<dbReference type="OMA" id="QNGPLNC"/>
<reference evidence="12" key="2">
    <citation type="submission" date="2025-08" db="UniProtKB">
        <authorList>
            <consortium name="RefSeq"/>
        </authorList>
    </citation>
    <scope>IDENTIFICATION</scope>
    <source>
        <tissue evidence="12">Adult</tissue>
    </source>
</reference>
<dbReference type="KEGG" id="bdr:105226258"/>
<dbReference type="GeneID" id="105226258"/>
<protein>
    <submittedName>
        <fullName evidence="12">Probable histone-lysine N-methyltransferase set-23</fullName>
    </submittedName>
</protein>
<proteinExistence type="predicted"/>
<keyword evidence="11" id="KW-1185">Reference proteome</keyword>
<dbReference type="SMART" id="SM00317">
    <property type="entry name" value="SET"/>
    <property type="match status" value="1"/>
</dbReference>
<dbReference type="PROSITE" id="PS50868">
    <property type="entry name" value="POST_SET"/>
    <property type="match status" value="1"/>
</dbReference>
<name>A0A6I9UYB2_BACDO</name>
<dbReference type="Proteomes" id="UP001652620">
    <property type="component" value="Chromosome 2"/>
</dbReference>
<dbReference type="GO" id="GO:0005634">
    <property type="term" value="C:nucleus"/>
    <property type="evidence" value="ECO:0007669"/>
    <property type="project" value="InterPro"/>
</dbReference>
<dbReference type="PROSITE" id="PS50867">
    <property type="entry name" value="PRE_SET"/>
    <property type="match status" value="1"/>
</dbReference>
<dbReference type="InterPro" id="IPR050973">
    <property type="entry name" value="H3K9_Histone-Lys_N-MTase"/>
</dbReference>
<evidence type="ECO:0000256" key="6">
    <source>
        <dbReference type="ARBA" id="ARBA00022723"/>
    </source>
</evidence>
<evidence type="ECO:0000313" key="11">
    <source>
        <dbReference type="Proteomes" id="UP001652620"/>
    </source>
</evidence>
<dbReference type="GO" id="GO:0008170">
    <property type="term" value="F:N-methyltransferase activity"/>
    <property type="evidence" value="ECO:0007669"/>
    <property type="project" value="UniProtKB-ARBA"/>
</dbReference>
<evidence type="ECO:0000256" key="4">
    <source>
        <dbReference type="ARBA" id="ARBA00022679"/>
    </source>
</evidence>
<dbReference type="PANTHER" id="PTHR46223">
    <property type="entry name" value="HISTONE-LYSINE N-METHYLTRANSFERASE SUV39H"/>
    <property type="match status" value="1"/>
</dbReference>
<dbReference type="GO" id="GO:0005694">
    <property type="term" value="C:chromosome"/>
    <property type="evidence" value="ECO:0007669"/>
    <property type="project" value="UniProtKB-SubCell"/>
</dbReference>
<accession>A0A6I9UYB2</accession>
<comment type="subcellular location">
    <subcellularLocation>
        <location evidence="1">Chromosome</location>
    </subcellularLocation>
</comment>
<dbReference type="SUPFAM" id="SSF82199">
    <property type="entry name" value="SET domain"/>
    <property type="match status" value="1"/>
</dbReference>
<dbReference type="Pfam" id="PF00856">
    <property type="entry name" value="SET"/>
    <property type="match status" value="1"/>
</dbReference>
<evidence type="ECO:0000259" key="9">
    <source>
        <dbReference type="PROSITE" id="PS50867"/>
    </source>
</evidence>
<feature type="domain" description="Pre-SET" evidence="9">
    <location>
        <begin position="51"/>
        <end position="112"/>
    </location>
</feature>
<dbReference type="InterPro" id="IPR046341">
    <property type="entry name" value="SET_dom_sf"/>
</dbReference>
<dbReference type="InParanoid" id="A0A6I9UYB2"/>
<evidence type="ECO:0000256" key="1">
    <source>
        <dbReference type="ARBA" id="ARBA00004286"/>
    </source>
</evidence>
<feature type="domain" description="SET" evidence="8">
    <location>
        <begin position="115"/>
        <end position="243"/>
    </location>
</feature>
<dbReference type="AlphaFoldDB" id="A0A6I9UYB2"/>
<evidence type="ECO:0000256" key="7">
    <source>
        <dbReference type="ARBA" id="ARBA00022833"/>
    </source>
</evidence>
<evidence type="ECO:0000313" key="12">
    <source>
        <dbReference type="RefSeq" id="XP_011203390.1"/>
    </source>
</evidence>
<keyword evidence="3" id="KW-0489">Methyltransferase</keyword>
<keyword evidence="5" id="KW-0949">S-adenosyl-L-methionine</keyword>
<evidence type="ECO:0000256" key="3">
    <source>
        <dbReference type="ARBA" id="ARBA00022603"/>
    </source>
</evidence>
<reference evidence="11" key="1">
    <citation type="submission" date="2025-05" db="UniProtKB">
        <authorList>
            <consortium name="RefSeq"/>
        </authorList>
    </citation>
    <scope>NUCLEOTIDE SEQUENCE [LARGE SCALE GENOMIC DNA]</scope>
</reference>
<keyword evidence="7" id="KW-0862">Zinc</keyword>
<dbReference type="PANTHER" id="PTHR46223:SF3">
    <property type="entry name" value="HISTONE-LYSINE N-METHYLTRANSFERASE SET-23"/>
    <property type="match status" value="1"/>
</dbReference>
<feature type="domain" description="Post-SET" evidence="10">
    <location>
        <begin position="253"/>
        <end position="269"/>
    </location>
</feature>
<gene>
    <name evidence="12" type="primary">LOC105226258</name>
</gene>
<evidence type="ECO:0000256" key="5">
    <source>
        <dbReference type="ARBA" id="ARBA00022691"/>
    </source>
</evidence>
<sequence>MTSNLNVSDFYEHEDRSLEYVLENILSDQSNDGSDNEFQHLQMEYNSILLNGCGCNVSQFGCVECHGRNYKWFVETGELVLDTDNSVDLIYECSPSCKCEPSKCTNRLVQKGPRAKLKVRHSNLFKCKGLFSSDHIPKGGFICEYAGEIISRKQAHNRLKKYEQNHDNYILFMTERIKEGHNKSSTTTIIDPTKKGNIGRYLNHSCDPNCEIRSVRIDCPIPKIAIFAKRDISAGEELCFHYNEGNEVVLARQRRICLCGSGNCTGYMPYASDSGYL</sequence>
<dbReference type="PROSITE" id="PS50280">
    <property type="entry name" value="SET"/>
    <property type="match status" value="1"/>
</dbReference>
<keyword evidence="2" id="KW-0158">Chromosome</keyword>
<dbReference type="GO" id="GO:0008757">
    <property type="term" value="F:S-adenosylmethionine-dependent methyltransferase activity"/>
    <property type="evidence" value="ECO:0007669"/>
    <property type="project" value="UniProtKB-ARBA"/>
</dbReference>
<dbReference type="GO" id="GO:0008270">
    <property type="term" value="F:zinc ion binding"/>
    <property type="evidence" value="ECO:0007669"/>
    <property type="project" value="InterPro"/>
</dbReference>
<dbReference type="Gene3D" id="2.170.270.10">
    <property type="entry name" value="SET domain"/>
    <property type="match status" value="1"/>
</dbReference>
<dbReference type="OrthoDB" id="308383at2759"/>
<dbReference type="FunCoup" id="A0A6I9UYB2">
    <property type="interactions" value="226"/>
</dbReference>
<dbReference type="GO" id="GO:0042054">
    <property type="term" value="F:histone methyltransferase activity"/>
    <property type="evidence" value="ECO:0007669"/>
    <property type="project" value="InterPro"/>
</dbReference>
<dbReference type="InterPro" id="IPR003616">
    <property type="entry name" value="Post-SET_dom"/>
</dbReference>
<evidence type="ECO:0000259" key="8">
    <source>
        <dbReference type="PROSITE" id="PS50280"/>
    </source>
</evidence>
<keyword evidence="4" id="KW-0808">Transferase</keyword>
<evidence type="ECO:0000256" key="2">
    <source>
        <dbReference type="ARBA" id="ARBA00022454"/>
    </source>
</evidence>
<organism evidence="11 12">
    <name type="scientific">Bactrocera dorsalis</name>
    <name type="common">Oriental fruit fly</name>
    <name type="synonym">Dacus dorsalis</name>
    <dbReference type="NCBI Taxonomy" id="27457"/>
    <lineage>
        <taxon>Eukaryota</taxon>
        <taxon>Metazoa</taxon>
        <taxon>Ecdysozoa</taxon>
        <taxon>Arthropoda</taxon>
        <taxon>Hexapoda</taxon>
        <taxon>Insecta</taxon>
        <taxon>Pterygota</taxon>
        <taxon>Neoptera</taxon>
        <taxon>Endopterygota</taxon>
        <taxon>Diptera</taxon>
        <taxon>Brachycera</taxon>
        <taxon>Muscomorpha</taxon>
        <taxon>Tephritoidea</taxon>
        <taxon>Tephritidae</taxon>
        <taxon>Bactrocera</taxon>
        <taxon>Bactrocera</taxon>
    </lineage>
</organism>
<dbReference type="InterPro" id="IPR007728">
    <property type="entry name" value="Pre-SET_dom"/>
</dbReference>
<dbReference type="GO" id="GO:0032259">
    <property type="term" value="P:methylation"/>
    <property type="evidence" value="ECO:0007669"/>
    <property type="project" value="UniProtKB-KW"/>
</dbReference>
<dbReference type="RefSeq" id="XP_011203390.1">
    <property type="nucleotide sequence ID" value="XM_011205088.4"/>
</dbReference>